<organism evidence="10 11">
    <name type="scientific">Coprinopsis marcescibilis</name>
    <name type="common">Agaric fungus</name>
    <name type="synonym">Psathyrella marcescibilis</name>
    <dbReference type="NCBI Taxonomy" id="230819"/>
    <lineage>
        <taxon>Eukaryota</taxon>
        <taxon>Fungi</taxon>
        <taxon>Dikarya</taxon>
        <taxon>Basidiomycota</taxon>
        <taxon>Agaricomycotina</taxon>
        <taxon>Agaricomycetes</taxon>
        <taxon>Agaricomycetidae</taxon>
        <taxon>Agaricales</taxon>
        <taxon>Agaricineae</taxon>
        <taxon>Psathyrellaceae</taxon>
        <taxon>Coprinopsis</taxon>
    </lineage>
</organism>
<reference evidence="10 11" key="1">
    <citation type="journal article" date="2019" name="Nat. Ecol. Evol.">
        <title>Megaphylogeny resolves global patterns of mushroom evolution.</title>
        <authorList>
            <person name="Varga T."/>
            <person name="Krizsan K."/>
            <person name="Foldi C."/>
            <person name="Dima B."/>
            <person name="Sanchez-Garcia M."/>
            <person name="Sanchez-Ramirez S."/>
            <person name="Szollosi G.J."/>
            <person name="Szarkandi J.G."/>
            <person name="Papp V."/>
            <person name="Albert L."/>
            <person name="Andreopoulos W."/>
            <person name="Angelini C."/>
            <person name="Antonin V."/>
            <person name="Barry K.W."/>
            <person name="Bougher N.L."/>
            <person name="Buchanan P."/>
            <person name="Buyck B."/>
            <person name="Bense V."/>
            <person name="Catcheside P."/>
            <person name="Chovatia M."/>
            <person name="Cooper J."/>
            <person name="Damon W."/>
            <person name="Desjardin D."/>
            <person name="Finy P."/>
            <person name="Geml J."/>
            <person name="Haridas S."/>
            <person name="Hughes K."/>
            <person name="Justo A."/>
            <person name="Karasinski D."/>
            <person name="Kautmanova I."/>
            <person name="Kiss B."/>
            <person name="Kocsube S."/>
            <person name="Kotiranta H."/>
            <person name="LaButti K.M."/>
            <person name="Lechner B.E."/>
            <person name="Liimatainen K."/>
            <person name="Lipzen A."/>
            <person name="Lukacs Z."/>
            <person name="Mihaltcheva S."/>
            <person name="Morgado L.N."/>
            <person name="Niskanen T."/>
            <person name="Noordeloos M.E."/>
            <person name="Ohm R.A."/>
            <person name="Ortiz-Santana B."/>
            <person name="Ovrebo C."/>
            <person name="Racz N."/>
            <person name="Riley R."/>
            <person name="Savchenko A."/>
            <person name="Shiryaev A."/>
            <person name="Soop K."/>
            <person name="Spirin V."/>
            <person name="Szebenyi C."/>
            <person name="Tomsovsky M."/>
            <person name="Tulloss R.E."/>
            <person name="Uehling J."/>
            <person name="Grigoriev I.V."/>
            <person name="Vagvolgyi C."/>
            <person name="Papp T."/>
            <person name="Martin F.M."/>
            <person name="Miettinen O."/>
            <person name="Hibbett D.S."/>
            <person name="Nagy L.G."/>
        </authorList>
    </citation>
    <scope>NUCLEOTIDE SEQUENCE [LARGE SCALE GENOMIC DNA]</scope>
    <source>
        <strain evidence="10 11">CBS 121175</strain>
    </source>
</reference>
<dbReference type="SUPFAM" id="SSF55486">
    <property type="entry name" value="Metalloproteases ('zincins'), catalytic domain"/>
    <property type="match status" value="1"/>
</dbReference>
<evidence type="ECO:0000256" key="5">
    <source>
        <dbReference type="ARBA" id="ARBA00022801"/>
    </source>
</evidence>
<accession>A0A5C3KAU7</accession>
<evidence type="ECO:0000256" key="7">
    <source>
        <dbReference type="ARBA" id="ARBA00023049"/>
    </source>
</evidence>
<dbReference type="Pfam" id="PF05572">
    <property type="entry name" value="Peptidase_M43"/>
    <property type="match status" value="1"/>
</dbReference>
<dbReference type="GO" id="GO:0046872">
    <property type="term" value="F:metal ion binding"/>
    <property type="evidence" value="ECO:0007669"/>
    <property type="project" value="UniProtKB-KW"/>
</dbReference>
<evidence type="ECO:0000256" key="1">
    <source>
        <dbReference type="ARBA" id="ARBA00008721"/>
    </source>
</evidence>
<evidence type="ECO:0000313" key="11">
    <source>
        <dbReference type="Proteomes" id="UP000307440"/>
    </source>
</evidence>
<dbReference type="InterPro" id="IPR008754">
    <property type="entry name" value="Peptidase_M43"/>
</dbReference>
<dbReference type="CDD" id="cd04275">
    <property type="entry name" value="ZnMc_pappalysin_like"/>
    <property type="match status" value="1"/>
</dbReference>
<dbReference type="AlphaFoldDB" id="A0A5C3KAU7"/>
<evidence type="ECO:0000256" key="6">
    <source>
        <dbReference type="ARBA" id="ARBA00022833"/>
    </source>
</evidence>
<keyword evidence="7 10" id="KW-0482">Metalloprotease</keyword>
<proteinExistence type="inferred from homology"/>
<dbReference type="InterPro" id="IPR024079">
    <property type="entry name" value="MetalloPept_cat_dom_sf"/>
</dbReference>
<keyword evidence="3" id="KW-0479">Metal-binding</keyword>
<dbReference type="PANTHER" id="PTHR47466">
    <property type="match status" value="1"/>
</dbReference>
<name>A0A5C3KAU7_COPMA</name>
<sequence length="285" mass="31492">MRYASLVQGLSMVLYASARIRAQRCGSEILPQQVLAAEKDFALKSTIEALQANLSDIATMTVQVHFHVIAAESSVLGGWIRDHQVQSQILTLNRDFEYSGTGLRFELVNTTRTINPDWFHNVRSGNSFQRAMKTALRSGGARDLNIYSVGFTNASLLGYATFPLMYQFDPLDDGIVIHHATVPPGSKIPYNRGRTAVHEVGHWVGLYHTFQDGCSHVGDEVVDTPPEAGPAYGCQVGRDSCPEHTGLDAVHNFMNYSDDACMKEFTPGQVVRMRALLSIFRGIPM</sequence>
<dbReference type="Gene3D" id="3.40.390.10">
    <property type="entry name" value="Collagenase (Catalytic Domain)"/>
    <property type="match status" value="1"/>
</dbReference>
<dbReference type="PANTHER" id="PTHR47466:SF1">
    <property type="entry name" value="METALLOPROTEASE MEP1 (AFU_ORTHOLOGUE AFUA_1G07730)-RELATED"/>
    <property type="match status" value="1"/>
</dbReference>
<feature type="domain" description="Peptidase M43 pregnancy-associated plasma-A" evidence="9">
    <location>
        <begin position="193"/>
        <end position="277"/>
    </location>
</feature>
<protein>
    <submittedName>
        <fullName evidence="10">Metalloprotease</fullName>
    </submittedName>
</protein>
<evidence type="ECO:0000256" key="4">
    <source>
        <dbReference type="ARBA" id="ARBA00022729"/>
    </source>
</evidence>
<keyword evidence="6" id="KW-0862">Zinc</keyword>
<dbReference type="GO" id="GO:0008237">
    <property type="term" value="F:metallopeptidase activity"/>
    <property type="evidence" value="ECO:0007669"/>
    <property type="project" value="UniProtKB-KW"/>
</dbReference>
<dbReference type="GO" id="GO:0006508">
    <property type="term" value="P:proteolysis"/>
    <property type="evidence" value="ECO:0007669"/>
    <property type="project" value="UniProtKB-KW"/>
</dbReference>
<evidence type="ECO:0000259" key="9">
    <source>
        <dbReference type="Pfam" id="PF05572"/>
    </source>
</evidence>
<evidence type="ECO:0000313" key="10">
    <source>
        <dbReference type="EMBL" id="TFK17199.1"/>
    </source>
</evidence>
<keyword evidence="2 10" id="KW-0645">Protease</keyword>
<keyword evidence="11" id="KW-1185">Reference proteome</keyword>
<dbReference type="EMBL" id="ML210551">
    <property type="protein sequence ID" value="TFK17199.1"/>
    <property type="molecule type" value="Genomic_DNA"/>
</dbReference>
<keyword evidence="8" id="KW-1015">Disulfide bond</keyword>
<comment type="similarity">
    <text evidence="1">Belongs to the peptidase M43B family.</text>
</comment>
<dbReference type="OrthoDB" id="536211at2759"/>
<keyword evidence="5" id="KW-0378">Hydrolase</keyword>
<dbReference type="Proteomes" id="UP000307440">
    <property type="component" value="Unassembled WGS sequence"/>
</dbReference>
<evidence type="ECO:0000256" key="3">
    <source>
        <dbReference type="ARBA" id="ARBA00022723"/>
    </source>
</evidence>
<evidence type="ECO:0000256" key="8">
    <source>
        <dbReference type="ARBA" id="ARBA00023157"/>
    </source>
</evidence>
<gene>
    <name evidence="10" type="ORF">FA15DRAFT_711041</name>
</gene>
<evidence type="ECO:0000256" key="2">
    <source>
        <dbReference type="ARBA" id="ARBA00022670"/>
    </source>
</evidence>
<keyword evidence="4" id="KW-0732">Signal</keyword>